<evidence type="ECO:0000313" key="1">
    <source>
        <dbReference type="EMBL" id="QDV81860.1"/>
    </source>
</evidence>
<evidence type="ECO:0000313" key="2">
    <source>
        <dbReference type="Proteomes" id="UP000318081"/>
    </source>
</evidence>
<keyword evidence="2" id="KW-1185">Reference proteome</keyword>
<dbReference type="Proteomes" id="UP000318081">
    <property type="component" value="Chromosome"/>
</dbReference>
<sequence>MTIEPTDSSANPQIVARTHGLERAVIRGFALPSVGIPFEASDDFAHRITHSGVQLTLVGGVLL</sequence>
<proteinExistence type="predicted"/>
<accession>A0ABX5XKI1</accession>
<dbReference type="EMBL" id="CP036432">
    <property type="protein sequence ID" value="QDV81860.1"/>
    <property type="molecule type" value="Genomic_DNA"/>
</dbReference>
<reference evidence="1 2" key="1">
    <citation type="submission" date="2019-02" db="EMBL/GenBank/DDBJ databases">
        <title>Deep-cultivation of Planctomycetes and their phenomic and genomic characterization uncovers novel biology.</title>
        <authorList>
            <person name="Wiegand S."/>
            <person name="Jogler M."/>
            <person name="Boedeker C."/>
            <person name="Pinto D."/>
            <person name="Vollmers J."/>
            <person name="Rivas-Marin E."/>
            <person name="Kohn T."/>
            <person name="Peeters S.H."/>
            <person name="Heuer A."/>
            <person name="Rast P."/>
            <person name="Oberbeckmann S."/>
            <person name="Bunk B."/>
            <person name="Jeske O."/>
            <person name="Meyerdierks A."/>
            <person name="Storesund J.E."/>
            <person name="Kallscheuer N."/>
            <person name="Luecker S."/>
            <person name="Lage O.M."/>
            <person name="Pohl T."/>
            <person name="Merkel B.J."/>
            <person name="Hornburger P."/>
            <person name="Mueller R.-W."/>
            <person name="Bruemmer F."/>
            <person name="Labrenz M."/>
            <person name="Spormann A.M."/>
            <person name="Op den Camp H."/>
            <person name="Overmann J."/>
            <person name="Amann R."/>
            <person name="Jetten M.S.M."/>
            <person name="Mascher T."/>
            <person name="Medema M.H."/>
            <person name="Devos D.P."/>
            <person name="Kaster A.-K."/>
            <person name="Ovreas L."/>
            <person name="Rohde M."/>
            <person name="Galperin M.Y."/>
            <person name="Jogler C."/>
        </authorList>
    </citation>
    <scope>NUCLEOTIDE SEQUENCE [LARGE SCALE GENOMIC DNA]</scope>
    <source>
        <strain evidence="1 2">TBK1r</strain>
    </source>
</reference>
<name>A0ABX5XKI1_9BACT</name>
<organism evidence="1 2">
    <name type="scientific">Stieleria magnilauensis</name>
    <dbReference type="NCBI Taxonomy" id="2527963"/>
    <lineage>
        <taxon>Bacteria</taxon>
        <taxon>Pseudomonadati</taxon>
        <taxon>Planctomycetota</taxon>
        <taxon>Planctomycetia</taxon>
        <taxon>Pirellulales</taxon>
        <taxon>Pirellulaceae</taxon>
        <taxon>Stieleria</taxon>
    </lineage>
</organism>
<protein>
    <submittedName>
        <fullName evidence="1">Uncharacterized protein</fullName>
    </submittedName>
</protein>
<gene>
    <name evidence="1" type="ORF">TBK1r_07820</name>
</gene>